<comment type="caution">
    <text evidence="1">The sequence shown here is derived from an EMBL/GenBank/DDBJ whole genome shotgun (WGS) entry which is preliminary data.</text>
</comment>
<dbReference type="InterPro" id="IPR024787">
    <property type="entry name" value="EcsC"/>
</dbReference>
<dbReference type="Pfam" id="PF12787">
    <property type="entry name" value="EcsC"/>
    <property type="match status" value="1"/>
</dbReference>
<gene>
    <name evidence="1" type="ORF">HMPREF9013_1424</name>
</gene>
<accession>D2MLR9</accession>
<proteinExistence type="predicted"/>
<dbReference type="RefSeq" id="WP_006626340.1">
    <property type="nucleotide sequence ID" value="NZ_ADFR01000001.1"/>
</dbReference>
<evidence type="ECO:0008006" key="3">
    <source>
        <dbReference type="Google" id="ProtNLM"/>
    </source>
</evidence>
<dbReference type="OrthoDB" id="1425703at2"/>
<evidence type="ECO:0000313" key="1">
    <source>
        <dbReference type="EMBL" id="EFC06478.1"/>
    </source>
</evidence>
<protein>
    <recommendedName>
        <fullName evidence="3">EcsC family protein</fullName>
    </recommendedName>
</protein>
<reference evidence="2" key="1">
    <citation type="submission" date="2009-12" db="EMBL/GenBank/DDBJ databases">
        <title>Sequence of Clostridiales genomosp. BVAB3 str. UPII9-5.</title>
        <authorList>
            <person name="Madupu R."/>
            <person name="Durkin A.S."/>
            <person name="Torralba M."/>
            <person name="Methe B."/>
            <person name="Sutton G.G."/>
            <person name="Strausberg R.L."/>
            <person name="Nelson K.E."/>
        </authorList>
    </citation>
    <scope>NUCLEOTIDE SEQUENCE [LARGE SCALE GENOMIC DNA]</scope>
    <source>
        <strain evidence="2">W1219</strain>
    </source>
</reference>
<dbReference type="EMBL" id="ADFR01000001">
    <property type="protein sequence ID" value="EFC06478.1"/>
    <property type="molecule type" value="Genomic_DNA"/>
</dbReference>
<organism evidence="1 2">
    <name type="scientific">Bulleidia extructa W1219</name>
    <dbReference type="NCBI Taxonomy" id="679192"/>
    <lineage>
        <taxon>Bacteria</taxon>
        <taxon>Bacillati</taxon>
        <taxon>Bacillota</taxon>
        <taxon>Erysipelotrichia</taxon>
        <taxon>Erysipelotrichales</taxon>
        <taxon>Erysipelotrichaceae</taxon>
        <taxon>Bulleidia</taxon>
    </lineage>
</organism>
<name>D2MLR9_9FIRM</name>
<dbReference type="AlphaFoldDB" id="D2MLR9"/>
<keyword evidence="2" id="KW-1185">Reference proteome</keyword>
<dbReference type="eggNOG" id="ENOG502ZAV8">
    <property type="taxonomic scope" value="Bacteria"/>
</dbReference>
<dbReference type="STRING" id="679192.HMPREF9013_1424"/>
<evidence type="ECO:0000313" key="2">
    <source>
        <dbReference type="Proteomes" id="UP000005017"/>
    </source>
</evidence>
<sequence>MNPKTPLSQQDIMKFLDESYKKTLNGIPLVSPSIEDFANEYLSKHTSKEEACKDMMNKQILKCTTSGVLSGLGGIITLPVTLPANIANVLYVQMRMIACTAYMAGYDLKSDQTQTLVYSCLAGVAIHQILKKTGIKLTMKVTTKLVEKIPGKVLIAINKKVGFRLLTKFGSKGFINLGKLIPGIGAAVGGGLDYFETKTIASRSYKWFFEGDFDSHVNHKDEEVEGEILCE</sequence>
<dbReference type="Proteomes" id="UP000005017">
    <property type="component" value="Unassembled WGS sequence"/>
</dbReference>